<keyword evidence="2" id="KW-1185">Reference proteome</keyword>
<accession>A0A3N4IAY5</accession>
<dbReference type="AlphaFoldDB" id="A0A3N4IAY5"/>
<organism evidence="1 2">
    <name type="scientific">Ascobolus immersus RN42</name>
    <dbReference type="NCBI Taxonomy" id="1160509"/>
    <lineage>
        <taxon>Eukaryota</taxon>
        <taxon>Fungi</taxon>
        <taxon>Dikarya</taxon>
        <taxon>Ascomycota</taxon>
        <taxon>Pezizomycotina</taxon>
        <taxon>Pezizomycetes</taxon>
        <taxon>Pezizales</taxon>
        <taxon>Ascobolaceae</taxon>
        <taxon>Ascobolus</taxon>
    </lineage>
</organism>
<reference evidence="1 2" key="1">
    <citation type="journal article" date="2018" name="Nat. Ecol. Evol.">
        <title>Pezizomycetes genomes reveal the molecular basis of ectomycorrhizal truffle lifestyle.</title>
        <authorList>
            <person name="Murat C."/>
            <person name="Payen T."/>
            <person name="Noel B."/>
            <person name="Kuo A."/>
            <person name="Morin E."/>
            <person name="Chen J."/>
            <person name="Kohler A."/>
            <person name="Krizsan K."/>
            <person name="Balestrini R."/>
            <person name="Da Silva C."/>
            <person name="Montanini B."/>
            <person name="Hainaut M."/>
            <person name="Levati E."/>
            <person name="Barry K.W."/>
            <person name="Belfiori B."/>
            <person name="Cichocki N."/>
            <person name="Clum A."/>
            <person name="Dockter R.B."/>
            <person name="Fauchery L."/>
            <person name="Guy J."/>
            <person name="Iotti M."/>
            <person name="Le Tacon F."/>
            <person name="Lindquist E.A."/>
            <person name="Lipzen A."/>
            <person name="Malagnac F."/>
            <person name="Mello A."/>
            <person name="Molinier V."/>
            <person name="Miyauchi S."/>
            <person name="Poulain J."/>
            <person name="Riccioni C."/>
            <person name="Rubini A."/>
            <person name="Sitrit Y."/>
            <person name="Splivallo R."/>
            <person name="Traeger S."/>
            <person name="Wang M."/>
            <person name="Zifcakova L."/>
            <person name="Wipf D."/>
            <person name="Zambonelli A."/>
            <person name="Paolocci F."/>
            <person name="Nowrousian M."/>
            <person name="Ottonello S."/>
            <person name="Baldrian P."/>
            <person name="Spatafora J.W."/>
            <person name="Henrissat B."/>
            <person name="Nagy L.G."/>
            <person name="Aury J.M."/>
            <person name="Wincker P."/>
            <person name="Grigoriev I.V."/>
            <person name="Bonfante P."/>
            <person name="Martin F.M."/>
        </authorList>
    </citation>
    <scope>NUCLEOTIDE SEQUENCE [LARGE SCALE GENOMIC DNA]</scope>
    <source>
        <strain evidence="1 2">RN42</strain>
    </source>
</reference>
<gene>
    <name evidence="1" type="ORF">BJ508DRAFT_324834</name>
</gene>
<protein>
    <submittedName>
        <fullName evidence="1">Uncharacterized protein</fullName>
    </submittedName>
</protein>
<evidence type="ECO:0000313" key="2">
    <source>
        <dbReference type="Proteomes" id="UP000275078"/>
    </source>
</evidence>
<sequence length="545" mass="61022">MAGWMGNGFGNSFNNGLTGEVFQSQNINAATHMSHRPVESTVVRPLRIVAICRAVQRLADMMLLADFLLFLKLFEGQPNIVNGGQQWYMQDDPTERARAFGGVIHGKFTENRIRIDEDFIERCMQECKLQILSHTTPQPRKHAVLNALRMATLDMEDRDGDVLFIASAHGLGTADSHFKGEILLDASTPQDPNCRISRSEIEAAVNFSGRTRARVTVISTSCYAGYLLSDSYNLVASSNYGSACSLQRSHSNRYRGTAFGSALDKAIRSEFGPVSGSISRISYLTADGLWVLLKRLMEEELPQETLPDIMKANPCVAPSGSAAHARFSGIQIPPRPVHPPEPHIPAGASQYTGTSPYASFLGNLLNPEIPLPMFIVEVNAVLDDWLQQHSVPTRSLTDDNIRVLITDYIQNVKESCEDQQEWNEHVEFMVRNESTETLRDHLVWWKWWKCRIAKLMETHKVKPVAAMFTLDDVNAFIDVHRSLSSLLPKGPLHLPSDHLGYDVDHVASLDAVLKKVEMAKVKNWLRETKCNFAEDKARGRLLQMP</sequence>
<dbReference type="EMBL" id="ML119666">
    <property type="protein sequence ID" value="RPA83253.1"/>
    <property type="molecule type" value="Genomic_DNA"/>
</dbReference>
<dbReference type="OrthoDB" id="3000060at2759"/>
<proteinExistence type="predicted"/>
<dbReference type="Proteomes" id="UP000275078">
    <property type="component" value="Unassembled WGS sequence"/>
</dbReference>
<name>A0A3N4IAY5_ASCIM</name>
<evidence type="ECO:0000313" key="1">
    <source>
        <dbReference type="EMBL" id="RPA83253.1"/>
    </source>
</evidence>